<reference evidence="1" key="1">
    <citation type="submission" date="2020-08" db="EMBL/GenBank/DDBJ databases">
        <title>Multicomponent nature underlies the extraordinary mechanical properties of spider dragline silk.</title>
        <authorList>
            <person name="Kono N."/>
            <person name="Nakamura H."/>
            <person name="Mori M."/>
            <person name="Yoshida Y."/>
            <person name="Ohtoshi R."/>
            <person name="Malay A.D."/>
            <person name="Moran D.A.P."/>
            <person name="Tomita M."/>
            <person name="Numata K."/>
            <person name="Arakawa K."/>
        </authorList>
    </citation>
    <scope>NUCLEOTIDE SEQUENCE</scope>
</reference>
<keyword evidence="2" id="KW-1185">Reference proteome</keyword>
<evidence type="ECO:0000313" key="2">
    <source>
        <dbReference type="Proteomes" id="UP000887159"/>
    </source>
</evidence>
<protein>
    <submittedName>
        <fullName evidence="1">Uncharacterized protein</fullName>
    </submittedName>
</protein>
<gene>
    <name evidence="1" type="ORF">TNCV_211981</name>
</gene>
<name>A0A8X6SYM4_TRICX</name>
<dbReference type="EMBL" id="BMAU01021355">
    <property type="protein sequence ID" value="GFY20566.1"/>
    <property type="molecule type" value="Genomic_DNA"/>
</dbReference>
<evidence type="ECO:0000313" key="1">
    <source>
        <dbReference type="EMBL" id="GFY20566.1"/>
    </source>
</evidence>
<dbReference type="Proteomes" id="UP000887159">
    <property type="component" value="Unassembled WGS sequence"/>
</dbReference>
<sequence>MVYKIACCLQSTLCHGAIAMKVLSLMHLVLFHLDFYAEIHLSHDDEIWLRNKIPRWLFLALGKISCSSRYAQLTTTVKYFKTDAFYVQTSCDETLAAI</sequence>
<accession>A0A8X6SYM4</accession>
<dbReference type="AlphaFoldDB" id="A0A8X6SYM4"/>
<organism evidence="1 2">
    <name type="scientific">Trichonephila clavipes</name>
    <name type="common">Golden silk orbweaver</name>
    <name type="synonym">Nephila clavipes</name>
    <dbReference type="NCBI Taxonomy" id="2585209"/>
    <lineage>
        <taxon>Eukaryota</taxon>
        <taxon>Metazoa</taxon>
        <taxon>Ecdysozoa</taxon>
        <taxon>Arthropoda</taxon>
        <taxon>Chelicerata</taxon>
        <taxon>Arachnida</taxon>
        <taxon>Araneae</taxon>
        <taxon>Araneomorphae</taxon>
        <taxon>Entelegynae</taxon>
        <taxon>Araneoidea</taxon>
        <taxon>Nephilidae</taxon>
        <taxon>Trichonephila</taxon>
    </lineage>
</organism>
<proteinExistence type="predicted"/>
<comment type="caution">
    <text evidence="1">The sequence shown here is derived from an EMBL/GenBank/DDBJ whole genome shotgun (WGS) entry which is preliminary data.</text>
</comment>